<keyword evidence="7 10" id="KW-1133">Transmembrane helix</keyword>
<evidence type="ECO:0000259" key="11">
    <source>
        <dbReference type="PROSITE" id="PS50253"/>
    </source>
</evidence>
<dbReference type="Pfam" id="PF00510">
    <property type="entry name" value="COX3"/>
    <property type="match status" value="1"/>
</dbReference>
<evidence type="ECO:0000256" key="6">
    <source>
        <dbReference type="ARBA" id="ARBA00022967"/>
    </source>
</evidence>
<geneLocation type="mitochondrion" evidence="12"/>
<keyword evidence="6" id="KW-1278">Translocase</keyword>
<evidence type="ECO:0000256" key="3">
    <source>
        <dbReference type="ARBA" id="ARBA00011164"/>
    </source>
</evidence>
<feature type="transmembrane region" description="Helical" evidence="10">
    <location>
        <begin position="81"/>
        <end position="102"/>
    </location>
</feature>
<dbReference type="FunFam" id="1.20.120.80:FF:000002">
    <property type="entry name" value="Cytochrome c oxidase subunit 3"/>
    <property type="match status" value="1"/>
</dbReference>
<accession>A0A0R5K959</accession>
<evidence type="ECO:0000256" key="10">
    <source>
        <dbReference type="SAM" id="Phobius"/>
    </source>
</evidence>
<comment type="subcellular location">
    <subcellularLocation>
        <location evidence="1">Membrane</location>
        <topology evidence="1">Multi-pass membrane protein</topology>
    </subcellularLocation>
</comment>
<feature type="transmembrane region" description="Helical" evidence="10">
    <location>
        <begin position="17"/>
        <end position="35"/>
    </location>
</feature>
<dbReference type="SUPFAM" id="SSF81452">
    <property type="entry name" value="Cytochrome c oxidase subunit III-like"/>
    <property type="match status" value="1"/>
</dbReference>
<dbReference type="InterPro" id="IPR035973">
    <property type="entry name" value="Cyt_c_oxidase_su3-like_sf"/>
</dbReference>
<dbReference type="GO" id="GO:0005739">
    <property type="term" value="C:mitochondrion"/>
    <property type="evidence" value="ECO:0007669"/>
    <property type="project" value="TreeGrafter"/>
</dbReference>
<dbReference type="AlphaFoldDB" id="A0A0R5K959"/>
<dbReference type="EMBL" id="KJ146765">
    <property type="protein sequence ID" value="AIG54111.1"/>
    <property type="molecule type" value="Genomic_DNA"/>
</dbReference>
<dbReference type="InterPro" id="IPR000298">
    <property type="entry name" value="Cyt_c_oxidase-like_su3"/>
</dbReference>
<comment type="subunit">
    <text evidence="3">Component of the cytochrome c oxidase (complex IV, CIV), a multisubunit enzyme composed of a catalytic core of 3 subunits and several supernumerary subunits. The complex exists as a monomer or a dimer and forms supercomplexes (SCs) in the inner mitochondrial membrane with ubiquinol-cytochrome c oxidoreductase (cytochrome b-c1 complex, complex III, CIII).</text>
</comment>
<dbReference type="GO" id="GO:0004129">
    <property type="term" value="F:cytochrome-c oxidase activity"/>
    <property type="evidence" value="ECO:0007669"/>
    <property type="project" value="InterPro"/>
</dbReference>
<evidence type="ECO:0000256" key="9">
    <source>
        <dbReference type="RuleBase" id="RU003375"/>
    </source>
</evidence>
<dbReference type="GO" id="GO:0016020">
    <property type="term" value="C:membrane"/>
    <property type="evidence" value="ECO:0007669"/>
    <property type="project" value="UniProtKB-SubCell"/>
</dbReference>
<feature type="transmembrane region" description="Helical" evidence="10">
    <location>
        <begin position="42"/>
        <end position="61"/>
    </location>
</feature>
<comment type="function">
    <text evidence="9">Component of the cytochrome c oxidase, the last enzyme in the mitochondrial electron transport chain which drives oxidative phosphorylation. The respiratory chain contains 3 multisubunit complexes succinate dehydrogenase (complex II, CII), ubiquinol-cytochrome c oxidoreductase (cytochrome b-c1 complex, complex III, CIII) and cytochrome c oxidase (complex IV, CIV), that cooperate to transfer electrons derived from NADH and succinate to molecular oxygen, creating an electrochemical gradient over the inner membrane that drives transmembrane transport and the ATP synthase. Cytochrome c oxidase is the component of the respiratory chain that catalyzes the reduction of oxygen to water. Electrons originating from reduced cytochrome c in the intermembrane space (IMS) are transferred via the dinuclear copper A center (CU(A)) of subunit 2 and heme A of subunit 1 to the active site in subunit 1, a binuclear center (BNC) formed by heme A3 and copper B (CU(B)). The BNC reduces molecular oxygen to 2 water molecules using 4 electrons from cytochrome c in the IMS and 4 protons from the mitochondrial matrix.</text>
</comment>
<feature type="transmembrane region" description="Helical" evidence="10">
    <location>
        <begin position="201"/>
        <end position="222"/>
    </location>
</feature>
<name>A0A0R5K959_9MAGN</name>
<evidence type="ECO:0000256" key="7">
    <source>
        <dbReference type="ARBA" id="ARBA00022989"/>
    </source>
</evidence>
<evidence type="ECO:0000256" key="8">
    <source>
        <dbReference type="ARBA" id="ARBA00023136"/>
    </source>
</evidence>
<evidence type="ECO:0000256" key="2">
    <source>
        <dbReference type="ARBA" id="ARBA00010581"/>
    </source>
</evidence>
<dbReference type="InterPro" id="IPR033945">
    <property type="entry name" value="Cyt_c_oxase_su3_dom"/>
</dbReference>
<dbReference type="InterPro" id="IPR013833">
    <property type="entry name" value="Cyt_c_oxidase_su3_a-hlx"/>
</dbReference>
<evidence type="ECO:0000256" key="4">
    <source>
        <dbReference type="ARBA" id="ARBA00015944"/>
    </source>
</evidence>
<feature type="transmembrane region" description="Helical" evidence="10">
    <location>
        <begin position="242"/>
        <end position="262"/>
    </location>
</feature>
<feature type="domain" description="Heme-copper oxidase subunit III family profile" evidence="11">
    <location>
        <begin position="5"/>
        <end position="263"/>
    </location>
</feature>
<evidence type="ECO:0000256" key="1">
    <source>
        <dbReference type="ARBA" id="ARBA00004141"/>
    </source>
</evidence>
<dbReference type="PANTHER" id="PTHR11403:SF7">
    <property type="entry name" value="CYTOCHROME C OXIDASE SUBUNIT 3"/>
    <property type="match status" value="1"/>
</dbReference>
<keyword evidence="8 10" id="KW-0472">Membrane</keyword>
<comment type="similarity">
    <text evidence="2 9">Belongs to the cytochrome c oxidase subunit 3 family.</text>
</comment>
<organism evidence="12">
    <name type="scientific">Viscum crassulae</name>
    <dbReference type="NCBI Taxonomy" id="1522199"/>
    <lineage>
        <taxon>Eukaryota</taxon>
        <taxon>Viridiplantae</taxon>
        <taxon>Streptophyta</taxon>
        <taxon>Embryophyta</taxon>
        <taxon>Tracheophyta</taxon>
        <taxon>Spermatophyta</taxon>
        <taxon>Magnoliopsida</taxon>
        <taxon>eudicotyledons</taxon>
        <taxon>Gunneridae</taxon>
        <taxon>Pentapetalae</taxon>
        <taxon>Santalales</taxon>
        <taxon>Viscaceae</taxon>
        <taxon>Viscum</taxon>
    </lineage>
</organism>
<dbReference type="Gene3D" id="1.10.287.70">
    <property type="match status" value="1"/>
</dbReference>
<evidence type="ECO:0000256" key="5">
    <source>
        <dbReference type="ARBA" id="ARBA00022692"/>
    </source>
</evidence>
<feature type="transmembrane region" description="Helical" evidence="10">
    <location>
        <begin position="162"/>
        <end position="181"/>
    </location>
</feature>
<dbReference type="CDD" id="cd01665">
    <property type="entry name" value="Cyt_c_Oxidase_III"/>
    <property type="match status" value="1"/>
</dbReference>
<sequence>MLDSPRHSYHLVEPSPWPMSGAIGAGASTVGGVLYMHPSRGCSTVGMMGLVVILYTLFLWWRDVLREAKAGQHTPVVQNGPRYGSLLFLVSEVMFLLSLFWASYHSALAPAVEVGLIWPPQGILHFDPRELPMLNTLIPPTSGASITWAHHDLLNGRYHRSVFALLATVALALVFTGLQGLEYEHSYFSLSDSIYGSTFSLATGCHGLHVIIGTLYSSICCYRQSIGQFGRAHHVGFETAAWYWHFVDVVRVILFVSVYWWGGRG</sequence>
<dbReference type="PANTHER" id="PTHR11403">
    <property type="entry name" value="CYTOCHROME C OXIDASE SUBUNIT III"/>
    <property type="match status" value="1"/>
</dbReference>
<reference evidence="12" key="1">
    <citation type="journal article" date="2015" name="Sci. Rep.">
        <title>Massive gene loss in mistletoe (Viscum, Viscaceae) mitochondria.</title>
        <authorList>
            <person name="Petersen G."/>
            <person name="Cuenca A."/>
            <person name="Moller I.M."/>
            <person name="Seberg O."/>
        </authorList>
    </citation>
    <scope>NUCLEOTIDE SEQUENCE</scope>
</reference>
<proteinExistence type="inferred from homology"/>
<dbReference type="PROSITE" id="PS50253">
    <property type="entry name" value="COX3"/>
    <property type="match status" value="1"/>
</dbReference>
<keyword evidence="9 12" id="KW-0496">Mitochondrion</keyword>
<gene>
    <name evidence="12" type="primary">cox3</name>
</gene>
<dbReference type="InterPro" id="IPR024791">
    <property type="entry name" value="Cyt_c/ubiquinol_Oxase_su3"/>
</dbReference>
<evidence type="ECO:0000313" key="12">
    <source>
        <dbReference type="EMBL" id="AIG54111.1"/>
    </source>
</evidence>
<dbReference type="Gene3D" id="1.20.120.80">
    <property type="entry name" value="Cytochrome c oxidase, subunit III, four-helix bundle"/>
    <property type="match status" value="1"/>
</dbReference>
<dbReference type="GO" id="GO:0006123">
    <property type="term" value="P:mitochondrial electron transport, cytochrome c to oxygen"/>
    <property type="evidence" value="ECO:0007669"/>
    <property type="project" value="TreeGrafter"/>
</dbReference>
<keyword evidence="5 9" id="KW-0812">Transmembrane</keyword>
<protein>
    <recommendedName>
        <fullName evidence="4 9">Cytochrome c oxidase subunit 3</fullName>
    </recommendedName>
</protein>